<sequence length="528" mass="59065">MAATTQNQPNPVHSANSSRNTITNPTAHPYTCLSCSLAFTTAQAQRSHYSTDLHRYNSKRSVAGLAPVDVSTFNQKVLERRNETSSGLMSDNLARRCEACGKSFASQGAESSHLASKRHRELVLKIEKDKNMKLSSQSTKDSNRKIIEGSVEDGRRPSAQVEESLKMDVDSGSVADKKKEGLDLLVQARLQNAPQLKPTDCLFCPRSKSLNFPDVETTLSHMLKSHGFYLPDQDYLVDRAGLLKYLAETIAAWNVCIYCGSGFGGKIQSSDEPDDQALLAKRGLERVRKHMCDKNHCKITWDTEAQRLEYSDFYDYRSSYDSILNRKTQKPRVKTLKTRLDEDDWEDVSMDEGEVDDDDDEIPDTGFSFGDSLFELVLPNGTRIGHRALRHIYKQNLLPYAIGSQSTQAGNRNINLITRLAVLANNDRSNPSQSQLMVKSDLIRDSSSKASSASLLDSALIPGRGGGLNFNQKAENQTVVRARNRGEAREAGKHIRTFKDAQRREHFKTRVGCTSGNNQKHYRDPLLQ</sequence>
<dbReference type="PANTHER" id="PTHR13182">
    <property type="entry name" value="ZINC FINGER PROTEIN 622"/>
    <property type="match status" value="1"/>
</dbReference>
<dbReference type="SMART" id="SM00355">
    <property type="entry name" value="ZnF_C2H2"/>
    <property type="match status" value="3"/>
</dbReference>
<comment type="caution">
    <text evidence="3">The sequence shown here is derived from an EMBL/GenBank/DDBJ whole genome shotgun (WGS) entry which is preliminary data.</text>
</comment>
<evidence type="ECO:0000259" key="2">
    <source>
        <dbReference type="PROSITE" id="PS00028"/>
    </source>
</evidence>
<dbReference type="EMBL" id="CALTRL010004616">
    <property type="protein sequence ID" value="CAH7683323.1"/>
    <property type="molecule type" value="Genomic_DNA"/>
</dbReference>
<dbReference type="PANTHER" id="PTHR13182:SF8">
    <property type="entry name" value="CYTOPLASMIC 60S SUBUNIT BIOGENESIS FACTOR ZNF622"/>
    <property type="match status" value="1"/>
</dbReference>
<dbReference type="InterPro" id="IPR013087">
    <property type="entry name" value="Znf_C2H2_type"/>
</dbReference>
<evidence type="ECO:0000256" key="1">
    <source>
        <dbReference type="SAM" id="MobiDB-lite"/>
    </source>
</evidence>
<evidence type="ECO:0000313" key="4">
    <source>
        <dbReference type="Proteomes" id="UP001153365"/>
    </source>
</evidence>
<proteinExistence type="predicted"/>
<dbReference type="AlphaFoldDB" id="A0AAV0BAY8"/>
<dbReference type="InterPro" id="IPR036236">
    <property type="entry name" value="Znf_C2H2_sf"/>
</dbReference>
<accession>A0AAV0BAY8</accession>
<reference evidence="3" key="1">
    <citation type="submission" date="2022-06" db="EMBL/GenBank/DDBJ databases">
        <authorList>
            <consortium name="SYNGENTA / RWTH Aachen University"/>
        </authorList>
    </citation>
    <scope>NUCLEOTIDE SEQUENCE</scope>
</reference>
<dbReference type="InterPro" id="IPR041661">
    <property type="entry name" value="ZN622/Rei1/Reh1_Znf-C2H2"/>
</dbReference>
<dbReference type="SUPFAM" id="SSF57667">
    <property type="entry name" value="beta-beta-alpha zinc fingers"/>
    <property type="match status" value="2"/>
</dbReference>
<organism evidence="3 4">
    <name type="scientific">Phakopsora pachyrhizi</name>
    <name type="common">Asian soybean rust disease fungus</name>
    <dbReference type="NCBI Taxonomy" id="170000"/>
    <lineage>
        <taxon>Eukaryota</taxon>
        <taxon>Fungi</taxon>
        <taxon>Dikarya</taxon>
        <taxon>Basidiomycota</taxon>
        <taxon>Pucciniomycotina</taxon>
        <taxon>Pucciniomycetes</taxon>
        <taxon>Pucciniales</taxon>
        <taxon>Phakopsoraceae</taxon>
        <taxon>Phakopsora</taxon>
    </lineage>
</organism>
<feature type="domain" description="C2H2-type" evidence="2">
    <location>
        <begin position="32"/>
        <end position="54"/>
    </location>
</feature>
<dbReference type="GO" id="GO:0030687">
    <property type="term" value="C:preribosome, large subunit precursor"/>
    <property type="evidence" value="ECO:0007669"/>
    <property type="project" value="TreeGrafter"/>
</dbReference>
<dbReference type="GO" id="GO:0042273">
    <property type="term" value="P:ribosomal large subunit biogenesis"/>
    <property type="evidence" value="ECO:0007669"/>
    <property type="project" value="TreeGrafter"/>
</dbReference>
<dbReference type="InterPro" id="IPR040025">
    <property type="entry name" value="Znf622/Rei1/Reh1"/>
</dbReference>
<feature type="region of interest" description="Disordered" evidence="1">
    <location>
        <begin position="1"/>
        <end position="22"/>
    </location>
</feature>
<dbReference type="Proteomes" id="UP001153365">
    <property type="component" value="Unassembled WGS sequence"/>
</dbReference>
<dbReference type="Pfam" id="PF12756">
    <property type="entry name" value="zf-C2H2_2"/>
    <property type="match status" value="1"/>
</dbReference>
<keyword evidence="4" id="KW-1185">Reference proteome</keyword>
<gene>
    <name evidence="3" type="ORF">PPACK8108_LOCUS16779</name>
</gene>
<name>A0AAV0BAY8_PHAPC</name>
<feature type="domain" description="C2H2-type" evidence="2">
    <location>
        <begin position="97"/>
        <end position="119"/>
    </location>
</feature>
<evidence type="ECO:0000313" key="3">
    <source>
        <dbReference type="EMBL" id="CAH7683323.1"/>
    </source>
</evidence>
<feature type="non-terminal residue" evidence="3">
    <location>
        <position position="528"/>
    </location>
</feature>
<dbReference type="PROSITE" id="PS00028">
    <property type="entry name" value="ZINC_FINGER_C2H2_1"/>
    <property type="match status" value="2"/>
</dbReference>
<protein>
    <submittedName>
        <fullName evidence="3">Cytoplasm protein</fullName>
    </submittedName>
</protein>